<name>A0A0B6ZJ53_9EUPU</name>
<reference evidence="1" key="1">
    <citation type="submission" date="2014-12" db="EMBL/GenBank/DDBJ databases">
        <title>Insight into the proteome of Arion vulgaris.</title>
        <authorList>
            <person name="Aradska J."/>
            <person name="Bulat T."/>
            <person name="Smidak R."/>
            <person name="Sarate P."/>
            <person name="Gangsoo J."/>
            <person name="Sialana F."/>
            <person name="Bilban M."/>
            <person name="Lubec G."/>
        </authorList>
    </citation>
    <scope>NUCLEOTIDE SEQUENCE</scope>
    <source>
        <tissue evidence="1">Skin</tissue>
    </source>
</reference>
<dbReference type="AlphaFoldDB" id="A0A0B6ZJ53"/>
<proteinExistence type="predicted"/>
<protein>
    <submittedName>
        <fullName evidence="1">Uncharacterized protein</fullName>
    </submittedName>
</protein>
<evidence type="ECO:0000313" key="1">
    <source>
        <dbReference type="EMBL" id="CEK67901.1"/>
    </source>
</evidence>
<organism evidence="1">
    <name type="scientific">Arion vulgaris</name>
    <dbReference type="NCBI Taxonomy" id="1028688"/>
    <lineage>
        <taxon>Eukaryota</taxon>
        <taxon>Metazoa</taxon>
        <taxon>Spiralia</taxon>
        <taxon>Lophotrochozoa</taxon>
        <taxon>Mollusca</taxon>
        <taxon>Gastropoda</taxon>
        <taxon>Heterobranchia</taxon>
        <taxon>Euthyneura</taxon>
        <taxon>Panpulmonata</taxon>
        <taxon>Eupulmonata</taxon>
        <taxon>Stylommatophora</taxon>
        <taxon>Helicina</taxon>
        <taxon>Arionoidea</taxon>
        <taxon>Arionidae</taxon>
        <taxon>Arion</taxon>
    </lineage>
</organism>
<accession>A0A0B6ZJ53</accession>
<dbReference type="EMBL" id="HACG01021036">
    <property type="protein sequence ID" value="CEK67901.1"/>
    <property type="molecule type" value="Transcribed_RNA"/>
</dbReference>
<sequence length="66" mass="7568">MARPLTAKMALHLVEIISQSSNSAVPATILRDIWRRNKCTRKLNDTARGSPTVKLMTQCDHMQWKF</sequence>
<gene>
    <name evidence="1" type="primary">ORF64349</name>
</gene>